<keyword evidence="6 8" id="KW-0472">Membrane</keyword>
<evidence type="ECO:0000256" key="6">
    <source>
        <dbReference type="ARBA" id="ARBA00023136"/>
    </source>
</evidence>
<keyword evidence="4 7" id="KW-0812">Transmembrane</keyword>
<comment type="subcellular location">
    <subcellularLocation>
        <location evidence="1">Membrane</location>
        <topology evidence="1">Multi-pass membrane protein</topology>
    </subcellularLocation>
</comment>
<dbReference type="InterPro" id="IPR050363">
    <property type="entry name" value="MIP/Aquaporin"/>
</dbReference>
<dbReference type="NCBIfam" id="TIGR00861">
    <property type="entry name" value="MIP"/>
    <property type="match status" value="1"/>
</dbReference>
<evidence type="ECO:0000256" key="4">
    <source>
        <dbReference type="ARBA" id="ARBA00022692"/>
    </source>
</evidence>
<name>A0A1I6R3P0_9FLAO</name>
<evidence type="ECO:0000256" key="2">
    <source>
        <dbReference type="ARBA" id="ARBA00006175"/>
    </source>
</evidence>
<feature type="transmembrane region" description="Helical" evidence="8">
    <location>
        <begin position="138"/>
        <end position="156"/>
    </location>
</feature>
<dbReference type="InterPro" id="IPR022357">
    <property type="entry name" value="MIP_CS"/>
</dbReference>
<evidence type="ECO:0000256" key="5">
    <source>
        <dbReference type="ARBA" id="ARBA00022989"/>
    </source>
</evidence>
<feature type="transmembrane region" description="Helical" evidence="8">
    <location>
        <begin position="86"/>
        <end position="104"/>
    </location>
</feature>
<dbReference type="PROSITE" id="PS00221">
    <property type="entry name" value="MIP"/>
    <property type="match status" value="1"/>
</dbReference>
<feature type="transmembrane region" description="Helical" evidence="8">
    <location>
        <begin position="36"/>
        <end position="55"/>
    </location>
</feature>
<sequence length="246" mass="25612">MSILVAEILGTMLLILLGNGVVANVVLKDTKGNNSGWIVITTAWALAVFVGVVVAGPYSGAHLNPAVTIALATAGKLSWSLVPEYIAGEMIGAMLGAFLVWLFYRDHFNATDDEGGKLACFSTGPAIKNTFSNLMSEIIGTFVLVFVIFYLAGPSLDIIGDGINGKAIIGLGSLGALPVAFLVWVIGLSLGGTTGYAINPARDLGPRIMHAILPIKGKSDWGYAWIPVVGPIIGCVIAALLYVALV</sequence>
<keyword evidence="3 7" id="KW-0813">Transport</keyword>
<dbReference type="STRING" id="593133.SAMN04488006_2155"/>
<dbReference type="PANTHER" id="PTHR43829">
    <property type="entry name" value="AQUAPORIN OR AQUAGLYCEROPORIN RELATED"/>
    <property type="match status" value="1"/>
</dbReference>
<gene>
    <name evidence="9" type="ORF">SAMN04488006_2155</name>
</gene>
<dbReference type="EMBL" id="FOZP01000005">
    <property type="protein sequence ID" value="SFS59345.1"/>
    <property type="molecule type" value="Genomic_DNA"/>
</dbReference>
<evidence type="ECO:0000256" key="7">
    <source>
        <dbReference type="RuleBase" id="RU000477"/>
    </source>
</evidence>
<dbReference type="InterPro" id="IPR000425">
    <property type="entry name" value="MIP"/>
</dbReference>
<evidence type="ECO:0000256" key="1">
    <source>
        <dbReference type="ARBA" id="ARBA00004141"/>
    </source>
</evidence>
<dbReference type="GO" id="GO:0015254">
    <property type="term" value="F:glycerol channel activity"/>
    <property type="evidence" value="ECO:0007669"/>
    <property type="project" value="TreeGrafter"/>
</dbReference>
<evidence type="ECO:0000256" key="8">
    <source>
        <dbReference type="SAM" id="Phobius"/>
    </source>
</evidence>
<keyword evidence="10" id="KW-1185">Reference proteome</keyword>
<feature type="transmembrane region" description="Helical" evidence="8">
    <location>
        <begin position="223"/>
        <end position="245"/>
    </location>
</feature>
<evidence type="ECO:0000313" key="9">
    <source>
        <dbReference type="EMBL" id="SFS59345.1"/>
    </source>
</evidence>
<feature type="transmembrane region" description="Helical" evidence="8">
    <location>
        <begin position="168"/>
        <end position="190"/>
    </location>
</feature>
<evidence type="ECO:0000313" key="10">
    <source>
        <dbReference type="Proteomes" id="UP000199312"/>
    </source>
</evidence>
<dbReference type="GO" id="GO:0005886">
    <property type="term" value="C:plasma membrane"/>
    <property type="evidence" value="ECO:0007669"/>
    <property type="project" value="TreeGrafter"/>
</dbReference>
<proteinExistence type="inferred from homology"/>
<feature type="transmembrane region" description="Helical" evidence="8">
    <location>
        <begin position="6"/>
        <end position="27"/>
    </location>
</feature>
<dbReference type="Gene3D" id="1.20.1080.10">
    <property type="entry name" value="Glycerol uptake facilitator protein"/>
    <property type="match status" value="1"/>
</dbReference>
<keyword evidence="5 8" id="KW-1133">Transmembrane helix</keyword>
<organism evidence="9 10">
    <name type="scientific">Lutibacter maritimus</name>
    <dbReference type="NCBI Taxonomy" id="593133"/>
    <lineage>
        <taxon>Bacteria</taxon>
        <taxon>Pseudomonadati</taxon>
        <taxon>Bacteroidota</taxon>
        <taxon>Flavobacteriia</taxon>
        <taxon>Flavobacteriales</taxon>
        <taxon>Flavobacteriaceae</taxon>
        <taxon>Lutibacter</taxon>
    </lineage>
</organism>
<accession>A0A1I6R3P0</accession>
<protein>
    <submittedName>
        <fullName evidence="9">Glycerol uptake facilitator protein</fullName>
    </submittedName>
</protein>
<dbReference type="InterPro" id="IPR023271">
    <property type="entry name" value="Aquaporin-like"/>
</dbReference>
<dbReference type="PRINTS" id="PR00783">
    <property type="entry name" value="MINTRINSICP"/>
</dbReference>
<dbReference type="AlphaFoldDB" id="A0A1I6R3P0"/>
<comment type="similarity">
    <text evidence="2 7">Belongs to the MIP/aquaporin (TC 1.A.8) family.</text>
</comment>
<dbReference type="SUPFAM" id="SSF81338">
    <property type="entry name" value="Aquaporin-like"/>
    <property type="match status" value="1"/>
</dbReference>
<dbReference type="Pfam" id="PF00230">
    <property type="entry name" value="MIP"/>
    <property type="match status" value="1"/>
</dbReference>
<dbReference type="PANTHER" id="PTHR43829:SF9">
    <property type="entry name" value="AQUAPORIN-9"/>
    <property type="match status" value="1"/>
</dbReference>
<dbReference type="Proteomes" id="UP000199312">
    <property type="component" value="Unassembled WGS sequence"/>
</dbReference>
<reference evidence="10" key="1">
    <citation type="submission" date="2016-10" db="EMBL/GenBank/DDBJ databases">
        <authorList>
            <person name="Varghese N."/>
            <person name="Submissions S."/>
        </authorList>
    </citation>
    <scope>NUCLEOTIDE SEQUENCE [LARGE SCALE GENOMIC DNA]</scope>
    <source>
        <strain evidence="10">DSM 24450</strain>
    </source>
</reference>
<dbReference type="OrthoDB" id="9807293at2"/>
<dbReference type="RefSeq" id="WP_090226017.1">
    <property type="nucleotide sequence ID" value="NZ_FOZP01000005.1"/>
</dbReference>
<evidence type="ECO:0000256" key="3">
    <source>
        <dbReference type="ARBA" id="ARBA00022448"/>
    </source>
</evidence>